<accession>A0ABN5K9Q4</accession>
<dbReference type="EMBL" id="CP029254">
    <property type="protein sequence ID" value="AWK07587.1"/>
    <property type="molecule type" value="Genomic_DNA"/>
</dbReference>
<organism evidence="2 3">
    <name type="scientific">Streptomyces spongiicola</name>
    <dbReference type="NCBI Taxonomy" id="1690221"/>
    <lineage>
        <taxon>Bacteria</taxon>
        <taxon>Bacillati</taxon>
        <taxon>Actinomycetota</taxon>
        <taxon>Actinomycetes</taxon>
        <taxon>Kitasatosporales</taxon>
        <taxon>Streptomycetaceae</taxon>
        <taxon>Streptomyces</taxon>
    </lineage>
</organism>
<reference evidence="2 3" key="1">
    <citation type="submission" date="2018-05" db="EMBL/GenBank/DDBJ databases">
        <title>Complete genome sequence of the Type Strain of Streptomyces spongiicola HNM0071, the producer of staurosporine.</title>
        <authorList>
            <person name="Zhou S."/>
            <person name="Huang X."/>
        </authorList>
    </citation>
    <scope>NUCLEOTIDE SEQUENCE [LARGE SCALE GENOMIC DNA]</scope>
    <source>
        <strain evidence="2 3">HNM0071</strain>
    </source>
</reference>
<keyword evidence="3" id="KW-1185">Reference proteome</keyword>
<evidence type="ECO:0000256" key="1">
    <source>
        <dbReference type="SAM" id="MobiDB-lite"/>
    </source>
</evidence>
<dbReference type="Proteomes" id="UP000245051">
    <property type="component" value="Chromosome"/>
</dbReference>
<name>A0ABN5K9Q4_9ACTN</name>
<evidence type="ECO:0000313" key="2">
    <source>
        <dbReference type="EMBL" id="AWK07587.1"/>
    </source>
</evidence>
<feature type="region of interest" description="Disordered" evidence="1">
    <location>
        <begin position="33"/>
        <end position="62"/>
    </location>
</feature>
<proteinExistence type="predicted"/>
<protein>
    <submittedName>
        <fullName evidence="2">Uncharacterized protein</fullName>
    </submittedName>
</protein>
<gene>
    <name evidence="2" type="ORF">DDQ41_00100</name>
</gene>
<evidence type="ECO:0000313" key="3">
    <source>
        <dbReference type="Proteomes" id="UP000245051"/>
    </source>
</evidence>
<sequence>MAGDPATPPADPCPPRAGCLRTEAVHLDRPCFLRPADQGRGTTRGGDSAGGTRRPEPAPGLRCGLATVARSTARRVRGGGISHGVVFPQRDLPPV</sequence>